<comment type="caution">
    <text evidence="1">The sequence shown here is derived from an EMBL/GenBank/DDBJ whole genome shotgun (WGS) entry which is preliminary data.</text>
</comment>
<sequence length="100" mass="11573">MRNKQHITKEIVQLSAIKAAYNYFLASERSMFEVENTTQVQQNLKVVNQSLKALYAEYKMVIGCRLTVDSNVQQPSIINQQLNHSAIIHFNADRRFTITE</sequence>
<dbReference type="EMBL" id="JRLY01000015">
    <property type="protein sequence ID" value="KGO91731.1"/>
    <property type="molecule type" value="Genomic_DNA"/>
</dbReference>
<reference evidence="1 2" key="1">
    <citation type="submission" date="2013-09" db="EMBL/GenBank/DDBJ databases">
        <authorList>
            <person name="Zeng Z."/>
            <person name="Chen C."/>
        </authorList>
    </citation>
    <scope>NUCLEOTIDE SEQUENCE [LARGE SCALE GENOMIC DNA]</scope>
    <source>
        <strain evidence="1 2">WB 4.1-42</strain>
    </source>
</reference>
<dbReference type="STRING" id="1121898.GCA_000422725_03666"/>
<dbReference type="eggNOG" id="ENOG5030YWC">
    <property type="taxonomic scope" value="Bacteria"/>
</dbReference>
<dbReference type="OrthoDB" id="1364824at2"/>
<proteinExistence type="predicted"/>
<evidence type="ECO:0000313" key="1">
    <source>
        <dbReference type="EMBL" id="KGO91731.1"/>
    </source>
</evidence>
<protein>
    <submittedName>
        <fullName evidence="1">Uncharacterized protein</fullName>
    </submittedName>
</protein>
<gene>
    <name evidence="1" type="ORF">Q766_15925</name>
</gene>
<dbReference type="RefSeq" id="WP_026989763.1">
    <property type="nucleotide sequence ID" value="NZ_AUGP01000002.1"/>
</dbReference>
<organism evidence="1 2">
    <name type="scientific">Flavobacterium subsaxonicum WB 4.1-42 = DSM 21790</name>
    <dbReference type="NCBI Taxonomy" id="1121898"/>
    <lineage>
        <taxon>Bacteria</taxon>
        <taxon>Pseudomonadati</taxon>
        <taxon>Bacteroidota</taxon>
        <taxon>Flavobacteriia</taxon>
        <taxon>Flavobacteriales</taxon>
        <taxon>Flavobacteriaceae</taxon>
        <taxon>Flavobacterium</taxon>
    </lineage>
</organism>
<dbReference type="Proteomes" id="UP000030111">
    <property type="component" value="Unassembled WGS sequence"/>
</dbReference>
<accession>A0A0A2MJJ1</accession>
<dbReference type="AlphaFoldDB" id="A0A0A2MJJ1"/>
<name>A0A0A2MJJ1_9FLAO</name>
<evidence type="ECO:0000313" key="2">
    <source>
        <dbReference type="Proteomes" id="UP000030111"/>
    </source>
</evidence>
<keyword evidence="2" id="KW-1185">Reference proteome</keyword>